<comment type="similarity">
    <text evidence="2">Belongs to the EamA transporter family.</text>
</comment>
<feature type="transmembrane region" description="Helical" evidence="6">
    <location>
        <begin position="7"/>
        <end position="26"/>
    </location>
</feature>
<evidence type="ECO:0000256" key="4">
    <source>
        <dbReference type="ARBA" id="ARBA00022989"/>
    </source>
</evidence>
<feature type="transmembrane region" description="Helical" evidence="6">
    <location>
        <begin position="67"/>
        <end position="85"/>
    </location>
</feature>
<evidence type="ECO:0000313" key="8">
    <source>
        <dbReference type="EMBL" id="PLT30000.1"/>
    </source>
</evidence>
<feature type="transmembrane region" description="Helical" evidence="6">
    <location>
        <begin position="146"/>
        <end position="168"/>
    </location>
</feature>
<dbReference type="PANTHER" id="PTHR32322:SF9">
    <property type="entry name" value="AMINO-ACID METABOLITE EFFLUX PUMP-RELATED"/>
    <property type="match status" value="1"/>
</dbReference>
<keyword evidence="5 6" id="KW-0472">Membrane</keyword>
<keyword evidence="9" id="KW-1185">Reference proteome</keyword>
<feature type="transmembrane region" description="Helical" evidence="6">
    <location>
        <begin position="91"/>
        <end position="113"/>
    </location>
</feature>
<evidence type="ECO:0000256" key="2">
    <source>
        <dbReference type="ARBA" id="ARBA00007362"/>
    </source>
</evidence>
<dbReference type="Proteomes" id="UP000234748">
    <property type="component" value="Unassembled WGS sequence"/>
</dbReference>
<feature type="transmembrane region" description="Helical" evidence="6">
    <location>
        <begin position="38"/>
        <end position="55"/>
    </location>
</feature>
<feature type="domain" description="EamA" evidence="7">
    <location>
        <begin position="9"/>
        <end position="135"/>
    </location>
</feature>
<sequence length="297" mass="31901">MSGKDLAALFSLAAVWGASFLFIRIATPELGPFVTVELRVVIAALALLLYTAVIRYRFSFRAHWKKYIIVGTLNAAFPFVLITAAELHLTASLASIINATTPMFTALVAFVWFKTPLTVIKVAGMIMGIAGVAVLAGWGTSSTGTIFILSALCSVGAALFYGIASNYITKNFPDAKPLDLAIGQQIGAGIVLVPFALFTLPDRLPSSGTIFSVLALAVVCTSMAYILFFYLINKTGALKTTSVTFLVPVFGVGWGVVFLNETIHLNTIIGMIIILASIVLVTDLWVRKRKDIERKTA</sequence>
<organism evidence="8 9">
    <name type="scientific">Peribacillus deserti</name>
    <dbReference type="NCBI Taxonomy" id="673318"/>
    <lineage>
        <taxon>Bacteria</taxon>
        <taxon>Bacillati</taxon>
        <taxon>Bacillota</taxon>
        <taxon>Bacilli</taxon>
        <taxon>Bacillales</taxon>
        <taxon>Bacillaceae</taxon>
        <taxon>Peribacillus</taxon>
    </lineage>
</organism>
<evidence type="ECO:0000256" key="3">
    <source>
        <dbReference type="ARBA" id="ARBA00022692"/>
    </source>
</evidence>
<dbReference type="RefSeq" id="WP_101641651.1">
    <property type="nucleotide sequence ID" value="NZ_PGUY01000030.1"/>
</dbReference>
<feature type="transmembrane region" description="Helical" evidence="6">
    <location>
        <begin position="210"/>
        <end position="231"/>
    </location>
</feature>
<dbReference type="PANTHER" id="PTHR32322">
    <property type="entry name" value="INNER MEMBRANE TRANSPORTER"/>
    <property type="match status" value="1"/>
</dbReference>
<feature type="domain" description="EamA" evidence="7">
    <location>
        <begin position="151"/>
        <end position="282"/>
    </location>
</feature>
<evidence type="ECO:0000256" key="1">
    <source>
        <dbReference type="ARBA" id="ARBA00004127"/>
    </source>
</evidence>
<dbReference type="SUPFAM" id="SSF103481">
    <property type="entry name" value="Multidrug resistance efflux transporter EmrE"/>
    <property type="match status" value="2"/>
</dbReference>
<keyword evidence="4 6" id="KW-1133">Transmembrane helix</keyword>
<protein>
    <submittedName>
        <fullName evidence="8">EamA family transporter</fullName>
    </submittedName>
</protein>
<accession>A0A2N5M6L6</accession>
<name>A0A2N5M6L6_9BACI</name>
<keyword evidence="3 6" id="KW-0812">Transmembrane</keyword>
<dbReference type="Gene3D" id="1.10.3730.20">
    <property type="match status" value="1"/>
</dbReference>
<evidence type="ECO:0000259" key="7">
    <source>
        <dbReference type="Pfam" id="PF00892"/>
    </source>
</evidence>
<feature type="transmembrane region" description="Helical" evidence="6">
    <location>
        <begin position="243"/>
        <end position="259"/>
    </location>
</feature>
<feature type="transmembrane region" description="Helical" evidence="6">
    <location>
        <begin position="265"/>
        <end position="286"/>
    </location>
</feature>
<dbReference type="OrthoDB" id="67135at2"/>
<feature type="transmembrane region" description="Helical" evidence="6">
    <location>
        <begin position="120"/>
        <end position="140"/>
    </location>
</feature>
<gene>
    <name evidence="8" type="ORF">CUU66_10010</name>
</gene>
<dbReference type="Pfam" id="PF00892">
    <property type="entry name" value="EamA"/>
    <property type="match status" value="2"/>
</dbReference>
<dbReference type="InterPro" id="IPR050638">
    <property type="entry name" value="AA-Vitamin_Transporters"/>
</dbReference>
<dbReference type="AlphaFoldDB" id="A0A2N5M6L6"/>
<dbReference type="EMBL" id="PGUY01000030">
    <property type="protein sequence ID" value="PLT30000.1"/>
    <property type="molecule type" value="Genomic_DNA"/>
</dbReference>
<feature type="transmembrane region" description="Helical" evidence="6">
    <location>
        <begin position="180"/>
        <end position="198"/>
    </location>
</feature>
<comment type="caution">
    <text evidence="8">The sequence shown here is derived from an EMBL/GenBank/DDBJ whole genome shotgun (WGS) entry which is preliminary data.</text>
</comment>
<dbReference type="GO" id="GO:0016020">
    <property type="term" value="C:membrane"/>
    <property type="evidence" value="ECO:0007669"/>
    <property type="project" value="UniProtKB-SubCell"/>
</dbReference>
<dbReference type="InterPro" id="IPR000620">
    <property type="entry name" value="EamA_dom"/>
</dbReference>
<evidence type="ECO:0000313" key="9">
    <source>
        <dbReference type="Proteomes" id="UP000234748"/>
    </source>
</evidence>
<evidence type="ECO:0000256" key="5">
    <source>
        <dbReference type="ARBA" id="ARBA00023136"/>
    </source>
</evidence>
<proteinExistence type="inferred from homology"/>
<dbReference type="InterPro" id="IPR037185">
    <property type="entry name" value="EmrE-like"/>
</dbReference>
<evidence type="ECO:0000256" key="6">
    <source>
        <dbReference type="SAM" id="Phobius"/>
    </source>
</evidence>
<reference evidence="8 9" key="1">
    <citation type="submission" date="2017-11" db="EMBL/GenBank/DDBJ databases">
        <title>Comparitive Functional Genomics of Dry Heat Resistant strains isolated from the Viking Spacecraft.</title>
        <authorList>
            <person name="Seuylemezian A."/>
            <person name="Cooper K."/>
            <person name="Vaishampayan P."/>
        </authorList>
    </citation>
    <scope>NUCLEOTIDE SEQUENCE [LARGE SCALE GENOMIC DNA]</scope>
    <source>
        <strain evidence="8 9">V1-29</strain>
    </source>
</reference>
<comment type="subcellular location">
    <subcellularLocation>
        <location evidence="1">Endomembrane system</location>
        <topology evidence="1">Multi-pass membrane protein</topology>
    </subcellularLocation>
</comment>